<dbReference type="InterPro" id="IPR002559">
    <property type="entry name" value="Transposase_11"/>
</dbReference>
<dbReference type="EMBL" id="JBIBDZ010000011">
    <property type="protein sequence ID" value="MFF5922739.1"/>
    <property type="molecule type" value="Genomic_DNA"/>
</dbReference>
<dbReference type="InterPro" id="IPR051698">
    <property type="entry name" value="Transposase_11-like"/>
</dbReference>
<evidence type="ECO:0000259" key="1">
    <source>
        <dbReference type="Pfam" id="PF01609"/>
    </source>
</evidence>
<feature type="domain" description="Transposase IS4-like" evidence="1">
    <location>
        <begin position="23"/>
        <end position="103"/>
    </location>
</feature>
<name>A0ABW6XYZ9_9ACTN</name>
<evidence type="ECO:0000313" key="3">
    <source>
        <dbReference type="Proteomes" id="UP001602370"/>
    </source>
</evidence>
<dbReference type="NCBIfam" id="NF033564">
    <property type="entry name" value="transpos_ISAs1"/>
    <property type="match status" value="1"/>
</dbReference>
<dbReference type="InterPro" id="IPR047647">
    <property type="entry name" value="ISAs1_transpos"/>
</dbReference>
<dbReference type="Pfam" id="PF01609">
    <property type="entry name" value="DDE_Tnp_1"/>
    <property type="match status" value="1"/>
</dbReference>
<sequence>MQALTATSLSTDFPHAAQVAKITRHRTNSQTGKRTRETVYVITDLTSRQPSPERLATIARSQWTIENRLHIVRDTTFAEDASKIRTEHGPENMATLRSFAINLLRAAGHMNIAAALHEMSYEPFRRPLDLLGIN</sequence>
<accession>A0ABW6XYZ9</accession>
<comment type="caution">
    <text evidence="2">The sequence shown here is derived from an EMBL/GenBank/DDBJ whole genome shotgun (WGS) entry which is preliminary data.</text>
</comment>
<reference evidence="2 3" key="1">
    <citation type="submission" date="2024-10" db="EMBL/GenBank/DDBJ databases">
        <title>The Natural Products Discovery Center: Release of the First 8490 Sequenced Strains for Exploring Actinobacteria Biosynthetic Diversity.</title>
        <authorList>
            <person name="Kalkreuter E."/>
            <person name="Kautsar S.A."/>
            <person name="Yang D."/>
            <person name="Bader C.D."/>
            <person name="Teijaro C.N."/>
            <person name="Fluegel L."/>
            <person name="Davis C.M."/>
            <person name="Simpson J.R."/>
            <person name="Lauterbach L."/>
            <person name="Steele A.D."/>
            <person name="Gui C."/>
            <person name="Meng S."/>
            <person name="Li G."/>
            <person name="Viehrig K."/>
            <person name="Ye F."/>
            <person name="Su P."/>
            <person name="Kiefer A.F."/>
            <person name="Nichols A."/>
            <person name="Cepeda A.J."/>
            <person name="Yan W."/>
            <person name="Fan B."/>
            <person name="Jiang Y."/>
            <person name="Adhikari A."/>
            <person name="Zheng C.-J."/>
            <person name="Schuster L."/>
            <person name="Cowan T.M."/>
            <person name="Smanski M.J."/>
            <person name="Chevrette M.G."/>
            <person name="De Carvalho L.P.S."/>
            <person name="Shen B."/>
        </authorList>
    </citation>
    <scope>NUCLEOTIDE SEQUENCE [LARGE SCALE GENOMIC DNA]</scope>
    <source>
        <strain evidence="2 3">NPDC012605</strain>
    </source>
</reference>
<evidence type="ECO:0000313" key="2">
    <source>
        <dbReference type="EMBL" id="MFF5922739.1"/>
    </source>
</evidence>
<dbReference type="PANTHER" id="PTHR30298">
    <property type="entry name" value="H REPEAT-ASSOCIATED PREDICTED TRANSPOSASE"/>
    <property type="match status" value="1"/>
</dbReference>
<gene>
    <name evidence="2" type="ORF">ACFY8C_31120</name>
</gene>
<dbReference type="PANTHER" id="PTHR30298:SF0">
    <property type="entry name" value="PROTEIN YBFL-RELATED"/>
    <property type="match status" value="1"/>
</dbReference>
<organism evidence="2 3">
    <name type="scientific">Streptomyces flavochromogenes</name>
    <dbReference type="NCBI Taxonomy" id="68199"/>
    <lineage>
        <taxon>Bacteria</taxon>
        <taxon>Bacillati</taxon>
        <taxon>Actinomycetota</taxon>
        <taxon>Actinomycetes</taxon>
        <taxon>Kitasatosporales</taxon>
        <taxon>Streptomycetaceae</taxon>
        <taxon>Streptomyces</taxon>
    </lineage>
</organism>
<protein>
    <submittedName>
        <fullName evidence="2">ISAs1 family transposase</fullName>
    </submittedName>
</protein>
<proteinExistence type="predicted"/>
<keyword evidence="3" id="KW-1185">Reference proteome</keyword>
<dbReference type="RefSeq" id="WP_209439832.1">
    <property type="nucleotide sequence ID" value="NZ_JBIBDZ010000011.1"/>
</dbReference>
<dbReference type="Proteomes" id="UP001602370">
    <property type="component" value="Unassembled WGS sequence"/>
</dbReference>